<dbReference type="Pfam" id="PF00067">
    <property type="entry name" value="p450"/>
    <property type="match status" value="1"/>
</dbReference>
<dbReference type="InterPro" id="IPR036396">
    <property type="entry name" value="Cyt_P450_sf"/>
</dbReference>
<dbReference type="FunFam" id="1.10.630.10:FF:000090">
    <property type="entry name" value="Cytochrome P450 monooxygenase"/>
    <property type="match status" value="1"/>
</dbReference>
<sequence>MVYKDFYLLGESPSQSHMVEIDIYHDFEALKTVVADSFSVVDPSGLAFQTEQMKSLENMDEVLDWESPVAVSINGHHVRDVPSPDGLPFLGSYLQVYPDHLGNHQRLFSTLGSVIKHTDLGRTTYLTNDPTVAFHAFQESPFWTKKINEDHPLYQIKNPPAGVFVGDTDTQAWRDVHKFLPAALSPKAVRHYTPMMQATAQSSFKVFDELDEKTEAWNTFSYMFKMASQAVGKLALGENFDHFSSIDAPLNEIVRTVGEVLELNKKVASKGAWYSHLPFGDPKRLRDVGAEFQAHCEKAIRKAQADHTGDLPIAEAALNATSIADFAARAIDEKGNKLPRENLLPAMAVVLGAGFTTTASLLSWMIYSIVTYPGIQDKLLQELIDNGVTSDTEWTFDSTNSLPYLDRFIKEVQRLHNPSYQPARTALRDQILPGGYRFPKDAVLVCAVHHIHNNPKVWDDPAKFNPDRWGTEAVKNRPKGAYAPFALGPRSCIGFNFALQEVKTVFPTLLYRYEFHRSGDDPIEYDPNFQLIRPMNLYVRAKKRTEWPQPSKKE</sequence>
<dbReference type="PANTHER" id="PTHR24305:SF87">
    <property type="entry name" value="CYTOCHROME P450 MONOOXYGENASE ALND-RELATED"/>
    <property type="match status" value="1"/>
</dbReference>
<dbReference type="InterPro" id="IPR002403">
    <property type="entry name" value="Cyt_P450_E_grp-IV"/>
</dbReference>
<dbReference type="SUPFAM" id="SSF48264">
    <property type="entry name" value="Cytochrome P450"/>
    <property type="match status" value="1"/>
</dbReference>
<name>A0AAQ3ME42_9PEZI</name>
<keyword evidence="3 5" id="KW-0479">Metal-binding</keyword>
<evidence type="ECO:0008006" key="8">
    <source>
        <dbReference type="Google" id="ProtNLM"/>
    </source>
</evidence>
<evidence type="ECO:0000313" key="7">
    <source>
        <dbReference type="Proteomes" id="UP001303373"/>
    </source>
</evidence>
<reference evidence="6 7" key="1">
    <citation type="submission" date="2023-11" db="EMBL/GenBank/DDBJ databases">
        <title>An acidophilic fungus is an integral part of prey digestion in a carnivorous sundew plant.</title>
        <authorList>
            <person name="Tsai I.J."/>
        </authorList>
    </citation>
    <scope>NUCLEOTIDE SEQUENCE [LARGE SCALE GENOMIC DNA]</scope>
    <source>
        <strain evidence="6">169a</strain>
    </source>
</reference>
<dbReference type="EMBL" id="CP138593">
    <property type="protein sequence ID" value="WPH04832.1"/>
    <property type="molecule type" value="Genomic_DNA"/>
</dbReference>
<keyword evidence="4 5" id="KW-0408">Iron</keyword>
<feature type="binding site" description="axial binding residue" evidence="5">
    <location>
        <position position="492"/>
    </location>
    <ligand>
        <name>heme</name>
        <dbReference type="ChEBI" id="CHEBI:30413"/>
    </ligand>
    <ligandPart>
        <name>Fe</name>
        <dbReference type="ChEBI" id="CHEBI:18248"/>
    </ligandPart>
</feature>
<dbReference type="InterPro" id="IPR050121">
    <property type="entry name" value="Cytochrome_P450_monoxygenase"/>
</dbReference>
<organism evidence="6 7">
    <name type="scientific">Acrodontium crateriforme</name>
    <dbReference type="NCBI Taxonomy" id="150365"/>
    <lineage>
        <taxon>Eukaryota</taxon>
        <taxon>Fungi</taxon>
        <taxon>Dikarya</taxon>
        <taxon>Ascomycota</taxon>
        <taxon>Pezizomycotina</taxon>
        <taxon>Dothideomycetes</taxon>
        <taxon>Dothideomycetidae</taxon>
        <taxon>Mycosphaerellales</taxon>
        <taxon>Teratosphaeriaceae</taxon>
        <taxon>Acrodontium</taxon>
    </lineage>
</organism>
<dbReference type="GO" id="GO:0016705">
    <property type="term" value="F:oxidoreductase activity, acting on paired donors, with incorporation or reduction of molecular oxygen"/>
    <property type="evidence" value="ECO:0007669"/>
    <property type="project" value="InterPro"/>
</dbReference>
<accession>A0AAQ3ME42</accession>
<dbReference type="Gene3D" id="1.10.630.10">
    <property type="entry name" value="Cytochrome P450"/>
    <property type="match status" value="1"/>
</dbReference>
<evidence type="ECO:0000256" key="5">
    <source>
        <dbReference type="PIRSR" id="PIRSR602403-1"/>
    </source>
</evidence>
<evidence type="ECO:0000256" key="1">
    <source>
        <dbReference type="ARBA" id="ARBA00001971"/>
    </source>
</evidence>
<dbReference type="GO" id="GO:0005506">
    <property type="term" value="F:iron ion binding"/>
    <property type="evidence" value="ECO:0007669"/>
    <property type="project" value="InterPro"/>
</dbReference>
<evidence type="ECO:0000256" key="4">
    <source>
        <dbReference type="ARBA" id="ARBA00023004"/>
    </source>
</evidence>
<keyword evidence="5" id="KW-0349">Heme</keyword>
<dbReference type="PRINTS" id="PR00465">
    <property type="entry name" value="EP450IV"/>
</dbReference>
<keyword evidence="7" id="KW-1185">Reference proteome</keyword>
<gene>
    <name evidence="6" type="ORF">R9X50_00772900</name>
</gene>
<dbReference type="AlphaFoldDB" id="A0AAQ3ME42"/>
<dbReference type="CDD" id="cd00302">
    <property type="entry name" value="cytochrome_P450"/>
    <property type="match status" value="1"/>
</dbReference>
<dbReference type="PRINTS" id="PR00385">
    <property type="entry name" value="P450"/>
</dbReference>
<comment type="cofactor">
    <cofactor evidence="1 5">
        <name>heme</name>
        <dbReference type="ChEBI" id="CHEBI:30413"/>
    </cofactor>
</comment>
<dbReference type="GO" id="GO:0004497">
    <property type="term" value="F:monooxygenase activity"/>
    <property type="evidence" value="ECO:0007669"/>
    <property type="project" value="InterPro"/>
</dbReference>
<comment type="similarity">
    <text evidence="2">Belongs to the cytochrome P450 family.</text>
</comment>
<evidence type="ECO:0000256" key="2">
    <source>
        <dbReference type="ARBA" id="ARBA00010617"/>
    </source>
</evidence>
<dbReference type="PANTHER" id="PTHR24305">
    <property type="entry name" value="CYTOCHROME P450"/>
    <property type="match status" value="1"/>
</dbReference>
<dbReference type="GO" id="GO:0020037">
    <property type="term" value="F:heme binding"/>
    <property type="evidence" value="ECO:0007669"/>
    <property type="project" value="InterPro"/>
</dbReference>
<evidence type="ECO:0000256" key="3">
    <source>
        <dbReference type="ARBA" id="ARBA00022723"/>
    </source>
</evidence>
<dbReference type="Proteomes" id="UP001303373">
    <property type="component" value="Chromosome 14"/>
</dbReference>
<dbReference type="InterPro" id="IPR001128">
    <property type="entry name" value="Cyt_P450"/>
</dbReference>
<evidence type="ECO:0000313" key="6">
    <source>
        <dbReference type="EMBL" id="WPH04832.1"/>
    </source>
</evidence>
<protein>
    <recommendedName>
        <fullName evidence="8">Cytochrome P450</fullName>
    </recommendedName>
</protein>
<proteinExistence type="inferred from homology"/>